<dbReference type="Proteomes" id="UP000036045">
    <property type="component" value="Unassembled WGS sequence"/>
</dbReference>
<sequence length="326" mass="38075">MNNFQWLWQSGINYVLYSIVIVSGLYISYQIMMDSVKIKYQEVNYKYRIRRIKSGNASPESHTYKHPFFKHISLLIRTTSNHRSDNDTGVFLLFTALLGLTSFAFIYYLIKDFVIALLFGLLLMTVPYLMLRIKLNKLRYVMSTEFLSMVQKLTQAYSVNKYDIYYALSAMQNEIQNKSLRKVTVRLITDLQLSRNEQELRDSIQVFTYTTGTNWSKRLGSIILKGYKYKENVLHSLLVLTKQIEDTEEMLEEEQSLTVESIYDGFLTVPLFIGSLLLGYFTSGAQDWFKLQFGEKWTLFTFCLSVVGTVFSLIISIYLKHPKNDL</sequence>
<dbReference type="AlphaFoldDB" id="A0A0J1IHY4"/>
<feature type="transmembrane region" description="Helical" evidence="1">
    <location>
        <begin position="113"/>
        <end position="131"/>
    </location>
</feature>
<feature type="transmembrane region" description="Helical" evidence="1">
    <location>
        <begin position="265"/>
        <end position="285"/>
    </location>
</feature>
<comment type="caution">
    <text evidence="2">The sequence shown here is derived from an EMBL/GenBank/DDBJ whole genome shotgun (WGS) entry which is preliminary data.</text>
</comment>
<evidence type="ECO:0000313" key="3">
    <source>
        <dbReference type="Proteomes" id="UP000036045"/>
    </source>
</evidence>
<keyword evidence="1" id="KW-0812">Transmembrane</keyword>
<gene>
    <name evidence="2" type="ORF">ABW02_15390</name>
</gene>
<dbReference type="EMBL" id="LDPH01000015">
    <property type="protein sequence ID" value="KLV25547.1"/>
    <property type="molecule type" value="Genomic_DNA"/>
</dbReference>
<organism evidence="2 3">
    <name type="scientific">Niallia circulans</name>
    <name type="common">Bacillus circulans</name>
    <dbReference type="NCBI Taxonomy" id="1397"/>
    <lineage>
        <taxon>Bacteria</taxon>
        <taxon>Bacillati</taxon>
        <taxon>Bacillota</taxon>
        <taxon>Bacilli</taxon>
        <taxon>Bacillales</taxon>
        <taxon>Bacillaceae</taxon>
        <taxon>Niallia</taxon>
    </lineage>
</organism>
<evidence type="ECO:0008006" key="4">
    <source>
        <dbReference type="Google" id="ProtNLM"/>
    </source>
</evidence>
<feature type="transmembrane region" description="Helical" evidence="1">
    <location>
        <begin position="297"/>
        <end position="319"/>
    </location>
</feature>
<feature type="transmembrane region" description="Helical" evidence="1">
    <location>
        <begin position="90"/>
        <end position="107"/>
    </location>
</feature>
<reference evidence="2 3" key="1">
    <citation type="submission" date="2015-05" db="EMBL/GenBank/DDBJ databases">
        <title>Whole genome sequence and identification of bacterial endophytes from Costus igneus.</title>
        <authorList>
            <person name="Lee Y.P."/>
            <person name="Gan H.M."/>
            <person name="Eng W."/>
            <person name="Wheatley M.S."/>
            <person name="Caraballo A."/>
            <person name="Polter S."/>
            <person name="Savka M.A."/>
            <person name="Hudson A.O."/>
        </authorList>
    </citation>
    <scope>NUCLEOTIDE SEQUENCE [LARGE SCALE GENOMIC DNA]</scope>
    <source>
        <strain evidence="2 3">RIT379</strain>
    </source>
</reference>
<dbReference type="OrthoDB" id="2372376at2"/>
<evidence type="ECO:0000256" key="1">
    <source>
        <dbReference type="SAM" id="Phobius"/>
    </source>
</evidence>
<protein>
    <recommendedName>
        <fullName evidence="4">Type II secretion system protein GspF domain-containing protein</fullName>
    </recommendedName>
</protein>
<evidence type="ECO:0000313" key="2">
    <source>
        <dbReference type="EMBL" id="KLV25547.1"/>
    </source>
</evidence>
<dbReference type="RefSeq" id="WP_016205134.1">
    <property type="nucleotide sequence ID" value="NZ_JARTLH010000016.1"/>
</dbReference>
<keyword evidence="3" id="KW-1185">Reference proteome</keyword>
<feature type="transmembrane region" description="Helical" evidence="1">
    <location>
        <begin position="6"/>
        <end position="29"/>
    </location>
</feature>
<accession>A0A0J1IHY4</accession>
<proteinExistence type="predicted"/>
<keyword evidence="1" id="KW-0472">Membrane</keyword>
<name>A0A0J1IHY4_NIACI</name>
<dbReference type="PATRIC" id="fig|1397.4.peg.1262"/>
<keyword evidence="1" id="KW-1133">Transmembrane helix</keyword>